<keyword evidence="1" id="KW-0175">Coiled coil</keyword>
<evidence type="ECO:0000313" key="3">
    <source>
        <dbReference type="EMBL" id="CAL6048645.1"/>
    </source>
</evidence>
<evidence type="ECO:0000313" key="4">
    <source>
        <dbReference type="Proteomes" id="UP001642409"/>
    </source>
</evidence>
<gene>
    <name evidence="2" type="ORF">HINF_LOCUS25434</name>
    <name evidence="3" type="ORF">HINF_LOCUS42790</name>
</gene>
<dbReference type="EMBL" id="CATOUU010000652">
    <property type="protein sequence ID" value="CAI9937789.1"/>
    <property type="molecule type" value="Genomic_DNA"/>
</dbReference>
<keyword evidence="4" id="KW-1185">Reference proteome</keyword>
<evidence type="ECO:0000313" key="2">
    <source>
        <dbReference type="EMBL" id="CAI9937789.1"/>
    </source>
</evidence>
<reference evidence="3 4" key="2">
    <citation type="submission" date="2024-07" db="EMBL/GenBank/DDBJ databases">
        <authorList>
            <person name="Akdeniz Z."/>
        </authorList>
    </citation>
    <scope>NUCLEOTIDE SEQUENCE [LARGE SCALE GENOMIC DNA]</scope>
</reference>
<dbReference type="Proteomes" id="UP001642409">
    <property type="component" value="Unassembled WGS sequence"/>
</dbReference>
<dbReference type="EMBL" id="CAXDID020000176">
    <property type="protein sequence ID" value="CAL6048645.1"/>
    <property type="molecule type" value="Genomic_DNA"/>
</dbReference>
<evidence type="ECO:0000256" key="1">
    <source>
        <dbReference type="SAM" id="Coils"/>
    </source>
</evidence>
<dbReference type="AlphaFoldDB" id="A0AA86PMY3"/>
<comment type="caution">
    <text evidence="2">The sequence shown here is derived from an EMBL/GenBank/DDBJ whole genome shotgun (WGS) entry which is preliminary data.</text>
</comment>
<organism evidence="2">
    <name type="scientific">Hexamita inflata</name>
    <dbReference type="NCBI Taxonomy" id="28002"/>
    <lineage>
        <taxon>Eukaryota</taxon>
        <taxon>Metamonada</taxon>
        <taxon>Diplomonadida</taxon>
        <taxon>Hexamitidae</taxon>
        <taxon>Hexamitinae</taxon>
        <taxon>Hexamita</taxon>
    </lineage>
</organism>
<protein>
    <submittedName>
        <fullName evidence="2">Uncharacterized protein</fullName>
    </submittedName>
</protein>
<reference evidence="2" key="1">
    <citation type="submission" date="2023-06" db="EMBL/GenBank/DDBJ databases">
        <authorList>
            <person name="Kurt Z."/>
        </authorList>
    </citation>
    <scope>NUCLEOTIDE SEQUENCE</scope>
</reference>
<sequence>MQLDELMDAASLSKAQQDDLLEYLQENDLEALMQQISQNSAIYSDAQLAQLSCISSEVYSLTPAQLDTEIKELEVLKQQSVLNRHDVDICAYLNQLVLDLASLSQLPVNSITPYTEFNHHFDAYKDAFTRFTSTITAFMETYTGFKQNLTAFQPDISFQLQNQSELLTNLVKNQATYSLQTEERQKFQFCYSEAMRVHTQISKLRTTENQLQQIINAEQFRKEFVKTEQNCNEAMIQNELEILQQLQEEHIEANANYNQAIQQEFEIPIAKQLDFTLRKINQDLELLCTNLRTTHDFVHGCLEQVTKIVQKLGKEFQQIEEVADVCQQQLTQLNNTQEIIQKIIVNVMNQIHNQNELKTSPIALLNLDKVFEPFGDDKPKAVIQQIQDVVSDQLNIKIVRGTEEVAENKQNKILYQKGQLLQAFKELNIEDTTDKIIKDVEEHEKRAKSMM</sequence>
<name>A0AA86PMY3_9EUKA</name>
<proteinExistence type="predicted"/>
<feature type="coiled-coil region" evidence="1">
    <location>
        <begin position="217"/>
        <end position="263"/>
    </location>
</feature>
<accession>A0AA86PMY3</accession>